<organism evidence="1 2">
    <name type="scientific">Geoglobus acetivorans</name>
    <dbReference type="NCBI Taxonomy" id="565033"/>
    <lineage>
        <taxon>Archaea</taxon>
        <taxon>Methanobacteriati</taxon>
        <taxon>Methanobacteriota</taxon>
        <taxon>Archaeoglobi</taxon>
        <taxon>Archaeoglobales</taxon>
        <taxon>Archaeoglobaceae</taxon>
        <taxon>Geoglobus</taxon>
    </lineage>
</organism>
<protein>
    <submittedName>
        <fullName evidence="1">4Fe-4S dicluster domain-containing protein</fullName>
    </submittedName>
</protein>
<keyword evidence="2" id="KW-1185">Reference proteome</keyword>
<dbReference type="PANTHER" id="PTHR42827">
    <property type="entry name" value="IRON-SULFUR CLUSTER-BINDING PROTEIN-RELATED"/>
    <property type="match status" value="1"/>
</dbReference>
<evidence type="ECO:0000313" key="1">
    <source>
        <dbReference type="EMBL" id="XAT64669.1"/>
    </source>
</evidence>
<accession>A0ABZ3H7T0</accession>
<sequence>MLNLEEIKEKLAIDVIGVADLDPLRNYPTYPENLLERFTRGMVIGVRLNDAVFDGLPESRSIYARQYQIANDRLDHAAFEISREIEKHGYKAMPIPASRIIEGLHWRSYISHKAIARAAGVGWIGKNLLLVTKEHGPRIRMASILTDMPLEAGEPVKRRCGRCRECIENCIVGALRDSEFEDYPEREEVFDVDRCAGILKEFASDRNIGAMVCGICIKVCPWGKRR</sequence>
<dbReference type="RefSeq" id="WP_346297696.1">
    <property type="nucleotide sequence ID" value="NZ_CP087714.1"/>
</dbReference>
<dbReference type="Gene3D" id="3.30.70.20">
    <property type="match status" value="1"/>
</dbReference>
<dbReference type="Pfam" id="PF13484">
    <property type="entry name" value="Fer4_16"/>
    <property type="match status" value="1"/>
</dbReference>
<gene>
    <name evidence="1" type="ORF">LPQ35_04700</name>
</gene>
<evidence type="ECO:0000313" key="2">
    <source>
        <dbReference type="Proteomes" id="UP001492541"/>
    </source>
</evidence>
<dbReference type="GeneID" id="90448959"/>
<dbReference type="SUPFAM" id="SSF54862">
    <property type="entry name" value="4Fe-4S ferredoxins"/>
    <property type="match status" value="1"/>
</dbReference>
<proteinExistence type="predicted"/>
<reference evidence="1 2" key="1">
    <citation type="submission" date="2021-11" db="EMBL/GenBank/DDBJ databases">
        <title>Whole genome of Geoglobus acetivorans.</title>
        <authorList>
            <person name="Liu D."/>
        </authorList>
    </citation>
    <scope>NUCLEOTIDE SEQUENCE [LARGE SCALE GENOMIC DNA]</scope>
    <source>
        <strain evidence="1 2">SBH6</strain>
    </source>
</reference>
<name>A0ABZ3H7T0_GEOAI</name>
<dbReference type="EMBL" id="CP087714">
    <property type="protein sequence ID" value="XAT64669.1"/>
    <property type="molecule type" value="Genomic_DNA"/>
</dbReference>
<dbReference type="Proteomes" id="UP001492541">
    <property type="component" value="Chromosome"/>
</dbReference>
<dbReference type="PANTHER" id="PTHR42827:SF1">
    <property type="entry name" value="IRON-SULFUR CLUSTER-BINDING PROTEIN"/>
    <property type="match status" value="1"/>
</dbReference>